<evidence type="ECO:0000256" key="2">
    <source>
        <dbReference type="ARBA" id="ARBA00022676"/>
    </source>
</evidence>
<comment type="subcellular location">
    <subcellularLocation>
        <location evidence="1">Golgi apparatus membrane</location>
        <topology evidence="1">Single-pass type II membrane protein</topology>
    </subcellularLocation>
</comment>
<dbReference type="Proteomes" id="UP001189624">
    <property type="component" value="Chromosome 2"/>
</dbReference>
<gene>
    <name evidence="6" type="ORF">AYBTSS11_LOCUS5552</name>
</gene>
<dbReference type="PANTHER" id="PTHR20961">
    <property type="entry name" value="GLYCOSYLTRANSFERASE"/>
    <property type="match status" value="1"/>
</dbReference>
<evidence type="ECO:0000259" key="5">
    <source>
        <dbReference type="Pfam" id="PF04577"/>
    </source>
</evidence>
<dbReference type="Gramene" id="rna-AYBTSS11_LOCUS5552">
    <property type="protein sequence ID" value="CAJ1931971.1"/>
    <property type="gene ID" value="gene-AYBTSS11_LOCUS5552"/>
</dbReference>
<reference evidence="6" key="1">
    <citation type="submission" date="2023-10" db="EMBL/GenBank/DDBJ databases">
        <authorList>
            <person name="Domelevo Entfellner J.-B."/>
        </authorList>
    </citation>
    <scope>NUCLEOTIDE SEQUENCE</scope>
</reference>
<protein>
    <recommendedName>
        <fullName evidence="5">Glycosyltransferase 61 catalytic domain-containing protein</fullName>
    </recommendedName>
</protein>
<organism evidence="6 7">
    <name type="scientific">Sphenostylis stenocarpa</name>
    <dbReference type="NCBI Taxonomy" id="92480"/>
    <lineage>
        <taxon>Eukaryota</taxon>
        <taxon>Viridiplantae</taxon>
        <taxon>Streptophyta</taxon>
        <taxon>Embryophyta</taxon>
        <taxon>Tracheophyta</taxon>
        <taxon>Spermatophyta</taxon>
        <taxon>Magnoliopsida</taxon>
        <taxon>eudicotyledons</taxon>
        <taxon>Gunneridae</taxon>
        <taxon>Pentapetalae</taxon>
        <taxon>rosids</taxon>
        <taxon>fabids</taxon>
        <taxon>Fabales</taxon>
        <taxon>Fabaceae</taxon>
        <taxon>Papilionoideae</taxon>
        <taxon>50 kb inversion clade</taxon>
        <taxon>NPAAA clade</taxon>
        <taxon>indigoferoid/millettioid clade</taxon>
        <taxon>Phaseoleae</taxon>
        <taxon>Sphenostylis</taxon>
    </lineage>
</organism>
<evidence type="ECO:0000313" key="6">
    <source>
        <dbReference type="EMBL" id="CAJ1931971.1"/>
    </source>
</evidence>
<dbReference type="GO" id="GO:0000139">
    <property type="term" value="C:Golgi membrane"/>
    <property type="evidence" value="ECO:0007669"/>
    <property type="project" value="UniProtKB-SubCell"/>
</dbReference>
<keyword evidence="4" id="KW-0325">Glycoprotein</keyword>
<proteinExistence type="predicted"/>
<sequence>MNRLSNSQLGRHWNVNGSAVISCDYSHDEYDLCRVNGSTLFDPASSTIYAMGPHTQNQSHVPVKIRPYPLKSDKLAMAAVKELNLTEAPTKLSCGVTHRTPALVFSAAGYTGNYYHEINENFIPLFITITSLFPNQDVTLLVTEGKSWWFQKYGELLSALSPLHSIINANNLSTVHCFPSATIGLMKHGPMMIDPKLLPNPKTLFDFRAFLGKVYTEIGTPFMQPNENGKPRLTLISRRRGVSRVILNEEDVIKVGEEIGFNVHVFEPSTSTPMAQVYGVVHSSEVLLGVHGAGLTNFLLMKPGSVLVQVVPFHLEWVSETYYKKPPIKLGLEYVEYKIELNESSLLEKYGADSLVIKDPAAFQSKYSHKRVYWTEQNVRIDIIRFRSCLIKAYEKAKIFMSKVH</sequence>
<dbReference type="GO" id="GO:0016763">
    <property type="term" value="F:pentosyltransferase activity"/>
    <property type="evidence" value="ECO:0007669"/>
    <property type="project" value="UniProtKB-ARBA"/>
</dbReference>
<evidence type="ECO:0000256" key="4">
    <source>
        <dbReference type="ARBA" id="ARBA00023180"/>
    </source>
</evidence>
<keyword evidence="2" id="KW-0328">Glycosyltransferase</keyword>
<dbReference type="InterPro" id="IPR049625">
    <property type="entry name" value="Glyco_transf_61_cat"/>
</dbReference>
<dbReference type="EMBL" id="OY731399">
    <property type="protein sequence ID" value="CAJ1931971.1"/>
    <property type="molecule type" value="Genomic_DNA"/>
</dbReference>
<accession>A0AA86V4T3</accession>
<evidence type="ECO:0000256" key="3">
    <source>
        <dbReference type="ARBA" id="ARBA00022679"/>
    </source>
</evidence>
<dbReference type="InterPro" id="IPR007657">
    <property type="entry name" value="Glycosyltransferase_61"/>
</dbReference>
<evidence type="ECO:0000256" key="1">
    <source>
        <dbReference type="ARBA" id="ARBA00004323"/>
    </source>
</evidence>
<keyword evidence="3" id="KW-0808">Transferase</keyword>
<evidence type="ECO:0000313" key="7">
    <source>
        <dbReference type="Proteomes" id="UP001189624"/>
    </source>
</evidence>
<dbReference type="PROSITE" id="PS51257">
    <property type="entry name" value="PROKAR_LIPOPROTEIN"/>
    <property type="match status" value="1"/>
</dbReference>
<feature type="domain" description="Glycosyltransferase 61 catalytic" evidence="5">
    <location>
        <begin position="201"/>
        <end position="308"/>
    </location>
</feature>
<dbReference type="AlphaFoldDB" id="A0AA86V4T3"/>
<keyword evidence="7" id="KW-1185">Reference proteome</keyword>
<name>A0AA86V4T3_9FABA</name>
<dbReference type="Pfam" id="PF04577">
    <property type="entry name" value="Glyco_transf_61"/>
    <property type="match status" value="1"/>
</dbReference>
<dbReference type="PANTHER" id="PTHR20961:SF86">
    <property type="entry name" value="GLYCOSYLTRANSFERASE FAMILY 61 PROTEIN"/>
    <property type="match status" value="1"/>
</dbReference>